<dbReference type="PANTHER" id="PTHR33055:SF3">
    <property type="entry name" value="PUTATIVE TRANSPOSASE FOR IS117-RELATED"/>
    <property type="match status" value="1"/>
</dbReference>
<evidence type="ECO:0000313" key="4">
    <source>
        <dbReference type="Proteomes" id="UP000287746"/>
    </source>
</evidence>
<dbReference type="Pfam" id="PF01548">
    <property type="entry name" value="DEDD_Tnp_IS110"/>
    <property type="match status" value="1"/>
</dbReference>
<reference evidence="3 4" key="1">
    <citation type="submission" date="2018-07" db="EMBL/GenBank/DDBJ databases">
        <title>Genomic and Epidemiologic Investigation of an Indolent Hospital Outbreak.</title>
        <authorList>
            <person name="Johnson R.C."/>
            <person name="Deming C."/>
            <person name="Conlan S."/>
            <person name="Zellmer C.J."/>
            <person name="Michelin A.V."/>
            <person name="Lee-Lin S."/>
            <person name="Thomas P.J."/>
            <person name="Park M."/>
            <person name="Weingarten R.A."/>
            <person name="Less J."/>
            <person name="Dekker J.P."/>
            <person name="Frank K.M."/>
            <person name="Musser K.A."/>
            <person name="Mcquiston J.R."/>
            <person name="Henderson D.K."/>
            <person name="Lau A.F."/>
            <person name="Palmore T.N."/>
            <person name="Segre J.A."/>
        </authorList>
    </citation>
    <scope>NUCLEOTIDE SEQUENCE [LARGE SCALE GENOMIC DNA]</scope>
    <source>
        <strain evidence="3 4">SK-CDC1_0717</strain>
    </source>
</reference>
<proteinExistence type="predicted"/>
<evidence type="ECO:0000259" key="1">
    <source>
        <dbReference type="Pfam" id="PF01548"/>
    </source>
</evidence>
<dbReference type="InterPro" id="IPR002525">
    <property type="entry name" value="Transp_IS110-like_N"/>
</dbReference>
<accession>A0A430G7Q5</accession>
<dbReference type="AlphaFoldDB" id="A0A430G7Q5"/>
<name>A0A430G7Q5_9SPHN</name>
<feature type="domain" description="Transposase IS110-like N-terminal" evidence="1">
    <location>
        <begin position="6"/>
        <end position="145"/>
    </location>
</feature>
<dbReference type="RefSeq" id="WP_126003371.1">
    <property type="nucleotide sequence ID" value="NZ_QQYZ01000002.1"/>
</dbReference>
<sequence length="340" mass="37341">MTITTIGLDLAKSVFQAHGIDESGATVLVKKLHRKQMLPFFSKLPPCLIAVEACGTAHYWARTLAAMGHEVRLIPPSYVKAYVKRGKSDALDAEAICEAVQRPTMRFVPVKTIEQQGILMTHRARSLLVRQRTMLANALRAHLAELGHVANPGIGNLAKLAEQVMADRNALPSYARTALEILIRQIMAVSAEIAELDQQLATWHAESEASRRLAAIPGLGIITATAIAATITDAEQFSSGRQFAAWLGLTPQQHSTGGKTRLGGISKQGDRYLRRLLVVGATAVMRHVKDKPTPMADWIRKLSEKKPFRLVSVALANKLARIAWVVLTRKEAYRPYAHLT</sequence>
<dbReference type="InterPro" id="IPR003346">
    <property type="entry name" value="Transposase_20"/>
</dbReference>
<dbReference type="GO" id="GO:0003677">
    <property type="term" value="F:DNA binding"/>
    <property type="evidence" value="ECO:0007669"/>
    <property type="project" value="InterPro"/>
</dbReference>
<dbReference type="GO" id="GO:0006313">
    <property type="term" value="P:DNA transposition"/>
    <property type="evidence" value="ECO:0007669"/>
    <property type="project" value="InterPro"/>
</dbReference>
<feature type="domain" description="Transposase IS116/IS110/IS902 C-terminal" evidence="2">
    <location>
        <begin position="211"/>
        <end position="287"/>
    </location>
</feature>
<dbReference type="EMBL" id="QQYZ01000002">
    <property type="protein sequence ID" value="RSY89444.1"/>
    <property type="molecule type" value="Genomic_DNA"/>
</dbReference>
<protein>
    <submittedName>
        <fullName evidence="3">IS110 family transposase</fullName>
    </submittedName>
</protein>
<dbReference type="Pfam" id="PF02371">
    <property type="entry name" value="Transposase_20"/>
    <property type="match status" value="1"/>
</dbReference>
<dbReference type="PANTHER" id="PTHR33055">
    <property type="entry name" value="TRANSPOSASE FOR INSERTION SEQUENCE ELEMENT IS1111A"/>
    <property type="match status" value="1"/>
</dbReference>
<gene>
    <name evidence="3" type="ORF">DAH66_01915</name>
</gene>
<dbReference type="InterPro" id="IPR047650">
    <property type="entry name" value="Transpos_IS110"/>
</dbReference>
<organism evidence="3 4">
    <name type="scientific">Sphingomonas koreensis</name>
    <dbReference type="NCBI Taxonomy" id="93064"/>
    <lineage>
        <taxon>Bacteria</taxon>
        <taxon>Pseudomonadati</taxon>
        <taxon>Pseudomonadota</taxon>
        <taxon>Alphaproteobacteria</taxon>
        <taxon>Sphingomonadales</taxon>
        <taxon>Sphingomonadaceae</taxon>
        <taxon>Sphingomonas</taxon>
    </lineage>
</organism>
<evidence type="ECO:0000313" key="3">
    <source>
        <dbReference type="EMBL" id="RSY89444.1"/>
    </source>
</evidence>
<dbReference type="NCBIfam" id="NF033542">
    <property type="entry name" value="transpos_IS110"/>
    <property type="match status" value="1"/>
</dbReference>
<dbReference type="GO" id="GO:0004803">
    <property type="term" value="F:transposase activity"/>
    <property type="evidence" value="ECO:0007669"/>
    <property type="project" value="InterPro"/>
</dbReference>
<dbReference type="Proteomes" id="UP000287746">
    <property type="component" value="Unassembled WGS sequence"/>
</dbReference>
<comment type="caution">
    <text evidence="3">The sequence shown here is derived from an EMBL/GenBank/DDBJ whole genome shotgun (WGS) entry which is preliminary data.</text>
</comment>
<evidence type="ECO:0000259" key="2">
    <source>
        <dbReference type="Pfam" id="PF02371"/>
    </source>
</evidence>